<dbReference type="PANTHER" id="PTHR38839:SF4">
    <property type="entry name" value="TRANSCRIPTIONAL REGULATOR WHIB"/>
    <property type="match status" value="1"/>
</dbReference>
<dbReference type="Proteomes" id="UP000037274">
    <property type="component" value="Unassembled WGS sequence"/>
</dbReference>
<feature type="domain" description="4Fe-4S Wbl-type" evidence="12">
    <location>
        <begin position="5"/>
        <end position="64"/>
    </location>
</feature>
<dbReference type="PROSITE" id="PS51674">
    <property type="entry name" value="4FE4S_WBL"/>
    <property type="match status" value="1"/>
</dbReference>
<evidence type="ECO:0000256" key="10">
    <source>
        <dbReference type="ARBA" id="ARBA00023157"/>
    </source>
</evidence>
<evidence type="ECO:0000256" key="5">
    <source>
        <dbReference type="ARBA" id="ARBA00022723"/>
    </source>
</evidence>
<evidence type="ECO:0000256" key="3">
    <source>
        <dbReference type="ARBA" id="ARBA00006597"/>
    </source>
</evidence>
<organism evidence="13 14">
    <name type="scientific">Streptomyces leeuwenhoekii</name>
    <dbReference type="NCBI Taxonomy" id="1437453"/>
    <lineage>
        <taxon>Bacteria</taxon>
        <taxon>Bacillati</taxon>
        <taxon>Actinomycetota</taxon>
        <taxon>Actinomycetes</taxon>
        <taxon>Kitasatosporales</taxon>
        <taxon>Streptomycetaceae</taxon>
        <taxon>Streptomyces</taxon>
    </lineage>
</organism>
<evidence type="ECO:0000313" key="13">
    <source>
        <dbReference type="EMBL" id="KMS79582.1"/>
    </source>
</evidence>
<evidence type="ECO:0000256" key="1">
    <source>
        <dbReference type="ARBA" id="ARBA00001966"/>
    </source>
</evidence>
<keyword evidence="11" id="KW-0804">Transcription</keyword>
<gene>
    <name evidence="13" type="ORF">ACH49_12120</name>
</gene>
<keyword evidence="5" id="KW-0479">Metal-binding</keyword>
<comment type="similarity">
    <text evidence="3">Belongs to the WhiB family.</text>
</comment>
<comment type="cofactor">
    <cofactor evidence="1">
        <name>[4Fe-4S] cluster</name>
        <dbReference type="ChEBI" id="CHEBI:49883"/>
    </cofactor>
</comment>
<evidence type="ECO:0000256" key="4">
    <source>
        <dbReference type="ARBA" id="ARBA00022485"/>
    </source>
</evidence>
<name>A0ABR5I016_STRLW</name>
<evidence type="ECO:0000313" key="14">
    <source>
        <dbReference type="Proteomes" id="UP000037274"/>
    </source>
</evidence>
<evidence type="ECO:0000256" key="8">
    <source>
        <dbReference type="ARBA" id="ARBA00023015"/>
    </source>
</evidence>
<dbReference type="PANTHER" id="PTHR38839">
    <property type="entry name" value="TRANSCRIPTIONAL REGULATOR WHID-RELATED"/>
    <property type="match status" value="1"/>
</dbReference>
<dbReference type="Pfam" id="PF02467">
    <property type="entry name" value="Whib"/>
    <property type="match status" value="1"/>
</dbReference>
<evidence type="ECO:0000256" key="7">
    <source>
        <dbReference type="ARBA" id="ARBA00023014"/>
    </source>
</evidence>
<keyword evidence="4" id="KW-0004">4Fe-4S</keyword>
<keyword evidence="9" id="KW-0238">DNA-binding</keyword>
<keyword evidence="14" id="KW-1185">Reference proteome</keyword>
<comment type="caution">
    <text evidence="13">The sequence shown here is derived from an EMBL/GenBank/DDBJ whole genome shotgun (WGS) entry which is preliminary data.</text>
</comment>
<protein>
    <recommendedName>
        <fullName evidence="12">4Fe-4S Wbl-type domain-containing protein</fullName>
    </recommendedName>
</protein>
<evidence type="ECO:0000256" key="11">
    <source>
        <dbReference type="ARBA" id="ARBA00023163"/>
    </source>
</evidence>
<keyword evidence="8" id="KW-0805">Transcription regulation</keyword>
<keyword evidence="6" id="KW-0408">Iron</keyword>
<evidence type="ECO:0000256" key="6">
    <source>
        <dbReference type="ARBA" id="ARBA00023004"/>
    </source>
</evidence>
<dbReference type="EMBL" id="LFEH01000033">
    <property type="protein sequence ID" value="KMS79582.1"/>
    <property type="molecule type" value="Genomic_DNA"/>
</dbReference>
<reference evidence="13 14" key="1">
    <citation type="submission" date="2015-06" db="EMBL/GenBank/DDBJ databases">
        <title>Draft genome sequence of Streptomyces leeuwenhoekii C58, which produces the novel lasso peptide, chaxapeptin.</title>
        <authorList>
            <person name="Yi Y."/>
            <person name="Hai D."/>
            <person name="Jaspars M."/>
            <person name="Sheng H."/>
            <person name="Rateb M.E."/>
            <person name="Bull A."/>
            <person name="Goodfellow M."/>
            <person name="Asenjo J.A."/>
            <person name="Ebel R."/>
        </authorList>
    </citation>
    <scope>NUCLEOTIDE SEQUENCE [LARGE SCALE GENOMIC DNA]</scope>
    <source>
        <strain evidence="13 14">C58</strain>
    </source>
</reference>
<proteinExistence type="inferred from homology"/>
<accession>A0ABR5I016</accession>
<keyword evidence="7" id="KW-0411">Iron-sulfur</keyword>
<evidence type="ECO:0000256" key="9">
    <source>
        <dbReference type="ARBA" id="ARBA00023125"/>
    </source>
</evidence>
<evidence type="ECO:0000256" key="2">
    <source>
        <dbReference type="ARBA" id="ARBA00004496"/>
    </source>
</evidence>
<dbReference type="InterPro" id="IPR003482">
    <property type="entry name" value="Whib"/>
</dbReference>
<comment type="subcellular location">
    <subcellularLocation>
        <location evidence="2">Cytoplasm</location>
    </subcellularLocation>
</comment>
<keyword evidence="10" id="KW-1015">Disulfide bond</keyword>
<sequence length="71" mass="7442">MASALCAQADPELWTEPGAGAVPKRICQRCPVRPQCAQHAAALEDTVGALAGIWGGTSRKQRRARQTEGAA</sequence>
<dbReference type="InterPro" id="IPR034768">
    <property type="entry name" value="4FE4S_WBL"/>
</dbReference>
<evidence type="ECO:0000259" key="12">
    <source>
        <dbReference type="PROSITE" id="PS51674"/>
    </source>
</evidence>